<keyword evidence="2" id="KW-1185">Reference proteome</keyword>
<evidence type="ECO:0000313" key="2">
    <source>
        <dbReference type="Proteomes" id="UP001212042"/>
    </source>
</evidence>
<dbReference type="RefSeq" id="WP_271347555.1">
    <property type="nucleotide sequence ID" value="NZ_JAQJZJ010000004.1"/>
</dbReference>
<protein>
    <submittedName>
        <fullName evidence="1">Uncharacterized protein</fullName>
    </submittedName>
</protein>
<proteinExistence type="predicted"/>
<dbReference type="EMBL" id="JAQJZJ010000004">
    <property type="protein sequence ID" value="MDA7086641.1"/>
    <property type="molecule type" value="Genomic_DNA"/>
</dbReference>
<comment type="caution">
    <text evidence="1">The sequence shown here is derived from an EMBL/GenBank/DDBJ whole genome shotgun (WGS) entry which is preliminary data.</text>
</comment>
<evidence type="ECO:0000313" key="1">
    <source>
        <dbReference type="EMBL" id="MDA7086641.1"/>
    </source>
</evidence>
<accession>A0ABT4XEN8</accession>
<organism evidence="1 2">
    <name type="scientific">Pseudomonas aestuarii</name>
    <dbReference type="NCBI Taxonomy" id="3018340"/>
    <lineage>
        <taxon>Bacteria</taxon>
        <taxon>Pseudomonadati</taxon>
        <taxon>Pseudomonadota</taxon>
        <taxon>Gammaproteobacteria</taxon>
        <taxon>Pseudomonadales</taxon>
        <taxon>Pseudomonadaceae</taxon>
        <taxon>Pseudomonas</taxon>
    </lineage>
</organism>
<reference evidence="1 2" key="1">
    <citation type="submission" date="2023-01" db="EMBL/GenBank/DDBJ databases">
        <title>Pseudomonas SA3-5T sp. nov., isolated from tidal flat sediment.</title>
        <authorList>
            <person name="Kim H.S."/>
            <person name="Kim J.-S."/>
            <person name="Suh M.K."/>
            <person name="Eom M.K."/>
            <person name="Lee J.-S."/>
        </authorList>
    </citation>
    <scope>NUCLEOTIDE SEQUENCE [LARGE SCALE GENOMIC DNA]</scope>
    <source>
        <strain evidence="1 2">SA3-5</strain>
    </source>
</reference>
<sequence>MSSALAEAIKQGEWWQGSVLRANRLDGDLQGSTDDDYWVIASQTCNLYSQNFEQIPVFEIVSAKKIEKPDPAFVKGDHPRILHVRGRLDAELVYFAIDIQRRAWLPRQILAEIGRPDFHLIDEPKEGGDNWEKNQWLDAFSGWLGRSYTRVALPDEFNDALSSSRIKEILHSKLTKHADKLYGIFISLSPDSDEPWAGVLGLMPPPYLLSIKLVTYNDEDPSALKDALAKQLFDATIESGRDETGKKTLISRADLARSHRVRIVKQSIEAVTTGEIYLDELKEYIRYSLVDHLSSASMASPA</sequence>
<gene>
    <name evidence="1" type="ORF">PH586_09650</name>
</gene>
<dbReference type="Proteomes" id="UP001212042">
    <property type="component" value="Unassembled WGS sequence"/>
</dbReference>
<name>A0ABT4XEN8_9PSED</name>